<evidence type="ECO:0000259" key="14">
    <source>
        <dbReference type="Pfam" id="PF00520"/>
    </source>
</evidence>
<dbReference type="SMART" id="SM00248">
    <property type="entry name" value="ANK"/>
    <property type="match status" value="10"/>
</dbReference>
<evidence type="ECO:0000256" key="4">
    <source>
        <dbReference type="ARBA" id="ARBA00022692"/>
    </source>
</evidence>
<dbReference type="GO" id="GO:0034703">
    <property type="term" value="C:cation channel complex"/>
    <property type="evidence" value="ECO:0007669"/>
    <property type="project" value="UniProtKB-ARBA"/>
</dbReference>
<evidence type="ECO:0000256" key="7">
    <source>
        <dbReference type="ARBA" id="ARBA00023043"/>
    </source>
</evidence>
<dbReference type="STRING" id="195883.A0A482WSN2"/>
<dbReference type="PROSITE" id="PS50297">
    <property type="entry name" value="ANK_REP_REGION"/>
    <property type="match status" value="5"/>
</dbReference>
<dbReference type="Gene3D" id="1.10.287.70">
    <property type="match status" value="1"/>
</dbReference>
<sequence>MERYQYLSHVSPCPTEEIMLRRINNGVEIMLNDDSGSNNKFKHLTEYISRKKQDERFNYELLTTAAQGRIDKLMSILGDNTTDFNAKCRLNGATPLILATARHHEDVAIELVKHGADITIRDYKNRTVVHFAAANGYLDLLMIIFQVDGIQEKLSSIMNSPITSMKGDRKVESFDSWNHEHKWDHKLNVKTRHFGEYTTPLHLASYNLRSSCVKFLLDNGADPRRKDRRGLTALDVVGGSWNEYPQAILENRKENLINIVDSEGRTPLFLAMEAKWLEGIEYFLRNGCNLTSSHDNSNVFHVAARLDYPEILLNFLQIDNGIEELLNLRNKDDETPLSLAVRKPSATCVKHLLRAGAILSFKNREGMTPLHVACRNGLLNCVKLLVEYGSDVKAVTGWLGDSNEGDTSLHLAARYGHQGVVEYLLQKNKSLLNTPNNYNWYPLHVAIRYGMVDCVQSLIAHGADFSVEMVDLQTGRKQTALDLMVDYIPQPKTCLQHLLDSSINMNMFSSNHPFCMIKCKRNILIPQSNKPQLATLVSLINNKDKKSTLKEIISHPVIEVFLFNKWQKLRVFFMSIIMLFTSFTVSFTALTLTTFPKKYNAHQQNITSSTVLEFVWSNLYFKLSSDVAVGFYRIYVVGSLIIIGLFEICQAVSLSKNYLFKIESWLRATIIILTVWTLLFGSNSNSQTKSSIHAIIILFSWFEILFLVACLPNWDYSVLMFRKVARDVMKVLMTFSCLIFGFTYTFMVLFQLSEPFATFAQSLLKIVAMMAEYDYGGTFIGKQGQVLARSIFISFIILVSIVMMNLMIGIAVSDIAELEHHGRVTRRKKQIEFLYLLESIMYFIPSLVLPEKFKRALGNMWTAPTELIFRPGTRKPLCSLDAPIPPDLLRLITDRAVEFRKLTENKLYCLEWR</sequence>
<feature type="transmembrane region" description="Helical" evidence="13">
    <location>
        <begin position="787"/>
        <end position="813"/>
    </location>
</feature>
<dbReference type="PROSITE" id="PS50088">
    <property type="entry name" value="ANK_REPEAT"/>
    <property type="match status" value="7"/>
</dbReference>
<evidence type="ECO:0000256" key="11">
    <source>
        <dbReference type="ARBA" id="ARBA00023303"/>
    </source>
</evidence>
<feature type="domain" description="Ion transport" evidence="14">
    <location>
        <begin position="576"/>
        <end position="821"/>
    </location>
</feature>
<keyword evidence="3" id="KW-0716">Sensory transduction</keyword>
<feature type="repeat" description="ANK" evidence="12">
    <location>
        <begin position="365"/>
        <end position="397"/>
    </location>
</feature>
<keyword evidence="11" id="KW-0407">Ion channel</keyword>
<comment type="caution">
    <text evidence="15">The sequence shown here is derived from an EMBL/GenBank/DDBJ whole genome shotgun (WGS) entry which is preliminary data.</text>
</comment>
<evidence type="ECO:0000256" key="12">
    <source>
        <dbReference type="PROSITE-ProRule" id="PRU00023"/>
    </source>
</evidence>
<evidence type="ECO:0000256" key="5">
    <source>
        <dbReference type="ARBA" id="ARBA00022737"/>
    </source>
</evidence>
<evidence type="ECO:0000256" key="1">
    <source>
        <dbReference type="ARBA" id="ARBA00004141"/>
    </source>
</evidence>
<keyword evidence="16" id="KW-1185">Reference proteome</keyword>
<protein>
    <recommendedName>
        <fullName evidence="14">Ion transport domain-containing protein</fullName>
    </recommendedName>
</protein>
<feature type="transmembrane region" description="Helical" evidence="13">
    <location>
        <begin position="571"/>
        <end position="592"/>
    </location>
</feature>
<feature type="repeat" description="ANK" evidence="12">
    <location>
        <begin position="404"/>
        <end position="436"/>
    </location>
</feature>
<feature type="repeat" description="ANK" evidence="12">
    <location>
        <begin position="332"/>
        <end position="364"/>
    </location>
</feature>
<organism evidence="15 16">
    <name type="scientific">Laodelphax striatellus</name>
    <name type="common">Small brown planthopper</name>
    <name type="synonym">Delphax striatella</name>
    <dbReference type="NCBI Taxonomy" id="195883"/>
    <lineage>
        <taxon>Eukaryota</taxon>
        <taxon>Metazoa</taxon>
        <taxon>Ecdysozoa</taxon>
        <taxon>Arthropoda</taxon>
        <taxon>Hexapoda</taxon>
        <taxon>Insecta</taxon>
        <taxon>Pterygota</taxon>
        <taxon>Neoptera</taxon>
        <taxon>Paraneoptera</taxon>
        <taxon>Hemiptera</taxon>
        <taxon>Auchenorrhyncha</taxon>
        <taxon>Fulgoroidea</taxon>
        <taxon>Delphacidae</taxon>
        <taxon>Criomorphinae</taxon>
        <taxon>Laodelphax</taxon>
    </lineage>
</organism>
<dbReference type="SMR" id="A0A482WSN2"/>
<dbReference type="PRINTS" id="PR01415">
    <property type="entry name" value="ANKYRIN"/>
</dbReference>
<reference evidence="15 16" key="1">
    <citation type="journal article" date="2017" name="Gigascience">
        <title>Genome sequence of the small brown planthopper, Laodelphax striatellus.</title>
        <authorList>
            <person name="Zhu J."/>
            <person name="Jiang F."/>
            <person name="Wang X."/>
            <person name="Yang P."/>
            <person name="Bao Y."/>
            <person name="Zhao W."/>
            <person name="Wang W."/>
            <person name="Lu H."/>
            <person name="Wang Q."/>
            <person name="Cui N."/>
            <person name="Li J."/>
            <person name="Chen X."/>
            <person name="Luo L."/>
            <person name="Yu J."/>
            <person name="Kang L."/>
            <person name="Cui F."/>
        </authorList>
    </citation>
    <scope>NUCLEOTIDE SEQUENCE [LARGE SCALE GENOMIC DNA]</scope>
    <source>
        <strain evidence="15">Lst14</strain>
    </source>
</reference>
<feature type="repeat" description="ANK" evidence="12">
    <location>
        <begin position="263"/>
        <end position="295"/>
    </location>
</feature>
<feature type="transmembrane region" description="Helical" evidence="13">
    <location>
        <begin position="731"/>
        <end position="750"/>
    </location>
</feature>
<dbReference type="PANTHER" id="PTHR47143">
    <property type="entry name" value="TRANSIENT RECEPTOR POTENTIAL CATION CHANNEL PROTEIN PAINLESS"/>
    <property type="match status" value="1"/>
</dbReference>
<dbReference type="SUPFAM" id="SSF48403">
    <property type="entry name" value="Ankyrin repeat"/>
    <property type="match status" value="2"/>
</dbReference>
<keyword evidence="6 13" id="KW-1133">Transmembrane helix</keyword>
<feature type="repeat" description="ANK" evidence="12">
    <location>
        <begin position="438"/>
        <end position="470"/>
    </location>
</feature>
<dbReference type="Pfam" id="PF13857">
    <property type="entry name" value="Ank_5"/>
    <property type="match status" value="1"/>
</dbReference>
<dbReference type="InterPro" id="IPR002110">
    <property type="entry name" value="Ankyrin_rpt"/>
</dbReference>
<dbReference type="OrthoDB" id="5402602at2759"/>
<dbReference type="GO" id="GO:0005216">
    <property type="term" value="F:monoatomic ion channel activity"/>
    <property type="evidence" value="ECO:0007669"/>
    <property type="project" value="InterPro"/>
</dbReference>
<evidence type="ECO:0000256" key="13">
    <source>
        <dbReference type="SAM" id="Phobius"/>
    </source>
</evidence>
<feature type="transmembrane region" description="Helical" evidence="13">
    <location>
        <begin position="692"/>
        <end position="711"/>
    </location>
</feature>
<keyword evidence="4 13" id="KW-0812">Transmembrane</keyword>
<name>A0A482WSN2_LAOST</name>
<evidence type="ECO:0000256" key="8">
    <source>
        <dbReference type="ARBA" id="ARBA00023065"/>
    </source>
</evidence>
<evidence type="ECO:0000313" key="16">
    <source>
        <dbReference type="Proteomes" id="UP000291343"/>
    </source>
</evidence>
<evidence type="ECO:0000256" key="9">
    <source>
        <dbReference type="ARBA" id="ARBA00023136"/>
    </source>
</evidence>
<feature type="transmembrane region" description="Helical" evidence="13">
    <location>
        <begin position="664"/>
        <end position="680"/>
    </location>
</feature>
<feature type="repeat" description="ANK" evidence="12">
    <location>
        <begin position="196"/>
        <end position="228"/>
    </location>
</feature>
<gene>
    <name evidence="15" type="ORF">LSTR_LSTR006791</name>
</gene>
<dbReference type="AlphaFoldDB" id="A0A482WSN2"/>
<keyword evidence="8" id="KW-0406">Ion transport</keyword>
<dbReference type="InParanoid" id="A0A482WSN2"/>
<keyword evidence="10" id="KW-0325">Glycoprotein</keyword>
<accession>A0A482WSN2</accession>
<dbReference type="EMBL" id="QKKF02026665">
    <property type="protein sequence ID" value="RZF36286.1"/>
    <property type="molecule type" value="Genomic_DNA"/>
</dbReference>
<dbReference type="Pfam" id="PF00520">
    <property type="entry name" value="Ion_trans"/>
    <property type="match status" value="1"/>
</dbReference>
<evidence type="ECO:0000256" key="3">
    <source>
        <dbReference type="ARBA" id="ARBA00022606"/>
    </source>
</evidence>
<dbReference type="Gene3D" id="1.25.40.20">
    <property type="entry name" value="Ankyrin repeat-containing domain"/>
    <property type="match status" value="4"/>
</dbReference>
<keyword evidence="7 12" id="KW-0040">ANK repeat</keyword>
<dbReference type="Pfam" id="PF12796">
    <property type="entry name" value="Ank_2"/>
    <property type="match status" value="3"/>
</dbReference>
<evidence type="ECO:0000256" key="10">
    <source>
        <dbReference type="ARBA" id="ARBA00023180"/>
    </source>
</evidence>
<dbReference type="InterPro" id="IPR005821">
    <property type="entry name" value="Ion_trans_dom"/>
</dbReference>
<dbReference type="InterPro" id="IPR036770">
    <property type="entry name" value="Ankyrin_rpt-contain_sf"/>
</dbReference>
<evidence type="ECO:0000313" key="15">
    <source>
        <dbReference type="EMBL" id="RZF36286.1"/>
    </source>
</evidence>
<evidence type="ECO:0000256" key="6">
    <source>
        <dbReference type="ARBA" id="ARBA00022989"/>
    </source>
</evidence>
<keyword evidence="5" id="KW-0677">Repeat</keyword>
<feature type="transmembrane region" description="Helical" evidence="13">
    <location>
        <begin position="632"/>
        <end position="652"/>
    </location>
</feature>
<keyword evidence="2" id="KW-0813">Transport</keyword>
<dbReference type="PANTHER" id="PTHR47143:SF1">
    <property type="entry name" value="ION_TRANS DOMAIN-CONTAINING PROTEIN"/>
    <property type="match status" value="1"/>
</dbReference>
<proteinExistence type="predicted"/>
<dbReference type="Proteomes" id="UP000291343">
    <property type="component" value="Unassembled WGS sequence"/>
</dbReference>
<feature type="repeat" description="ANK" evidence="12">
    <location>
        <begin position="91"/>
        <end position="123"/>
    </location>
</feature>
<evidence type="ECO:0000256" key="2">
    <source>
        <dbReference type="ARBA" id="ARBA00022448"/>
    </source>
</evidence>
<feature type="transmembrane region" description="Helical" evidence="13">
    <location>
        <begin position="833"/>
        <end position="850"/>
    </location>
</feature>
<keyword evidence="9 13" id="KW-0472">Membrane</keyword>
<dbReference type="InterPro" id="IPR052076">
    <property type="entry name" value="TRP_cation_channel"/>
</dbReference>
<comment type="subcellular location">
    <subcellularLocation>
        <location evidence="1">Membrane</location>
        <topology evidence="1">Multi-pass membrane protein</topology>
    </subcellularLocation>
</comment>